<dbReference type="Proteomes" id="UP000257109">
    <property type="component" value="Unassembled WGS sequence"/>
</dbReference>
<feature type="compositionally biased region" description="Basic and acidic residues" evidence="1">
    <location>
        <begin position="1"/>
        <end position="12"/>
    </location>
</feature>
<reference evidence="2" key="1">
    <citation type="submission" date="2018-05" db="EMBL/GenBank/DDBJ databases">
        <title>Draft genome of Mucuna pruriens seed.</title>
        <authorList>
            <person name="Nnadi N.E."/>
            <person name="Vos R."/>
            <person name="Hasami M.H."/>
            <person name="Devisetty U.K."/>
            <person name="Aguiy J.C."/>
        </authorList>
    </citation>
    <scope>NUCLEOTIDE SEQUENCE [LARGE SCALE GENOMIC DNA]</scope>
    <source>
        <strain evidence="2">JCA_2017</strain>
    </source>
</reference>
<name>A0A371HS93_MUCPR</name>
<evidence type="ECO:0000256" key="1">
    <source>
        <dbReference type="SAM" id="MobiDB-lite"/>
    </source>
</evidence>
<evidence type="ECO:0000313" key="3">
    <source>
        <dbReference type="Proteomes" id="UP000257109"/>
    </source>
</evidence>
<accession>A0A371HS93</accession>
<feature type="non-terminal residue" evidence="2">
    <location>
        <position position="1"/>
    </location>
</feature>
<keyword evidence="3" id="KW-1185">Reference proteome</keyword>
<feature type="region of interest" description="Disordered" evidence="1">
    <location>
        <begin position="1"/>
        <end position="83"/>
    </location>
</feature>
<comment type="caution">
    <text evidence="2">The sequence shown here is derived from an EMBL/GenBank/DDBJ whole genome shotgun (WGS) entry which is preliminary data.</text>
</comment>
<feature type="compositionally biased region" description="Basic and acidic residues" evidence="1">
    <location>
        <begin position="68"/>
        <end position="83"/>
    </location>
</feature>
<sequence>MNRLEEIHERMDQMGNQVVNRQATPNNSRRDEQSNKGDESQFKEEDNEEEQPRRGRPDQNNQRRHKNRRDDDLCLSRGSKNVDDYHKEMEITMIRANILEDQEGTMA</sequence>
<feature type="compositionally biased region" description="Polar residues" evidence="1">
    <location>
        <begin position="14"/>
        <end position="27"/>
    </location>
</feature>
<feature type="compositionally biased region" description="Basic and acidic residues" evidence="1">
    <location>
        <begin position="28"/>
        <end position="57"/>
    </location>
</feature>
<gene>
    <name evidence="2" type="ORF">CR513_10493</name>
</gene>
<proteinExistence type="predicted"/>
<protein>
    <submittedName>
        <fullName evidence="2">Uncharacterized protein</fullName>
    </submittedName>
</protein>
<evidence type="ECO:0000313" key="2">
    <source>
        <dbReference type="EMBL" id="RDY05645.1"/>
    </source>
</evidence>
<dbReference type="AlphaFoldDB" id="A0A371HS93"/>
<dbReference type="EMBL" id="QJKJ01001839">
    <property type="protein sequence ID" value="RDY05645.1"/>
    <property type="molecule type" value="Genomic_DNA"/>
</dbReference>
<organism evidence="2 3">
    <name type="scientific">Mucuna pruriens</name>
    <name type="common">Velvet bean</name>
    <name type="synonym">Dolichos pruriens</name>
    <dbReference type="NCBI Taxonomy" id="157652"/>
    <lineage>
        <taxon>Eukaryota</taxon>
        <taxon>Viridiplantae</taxon>
        <taxon>Streptophyta</taxon>
        <taxon>Embryophyta</taxon>
        <taxon>Tracheophyta</taxon>
        <taxon>Spermatophyta</taxon>
        <taxon>Magnoliopsida</taxon>
        <taxon>eudicotyledons</taxon>
        <taxon>Gunneridae</taxon>
        <taxon>Pentapetalae</taxon>
        <taxon>rosids</taxon>
        <taxon>fabids</taxon>
        <taxon>Fabales</taxon>
        <taxon>Fabaceae</taxon>
        <taxon>Papilionoideae</taxon>
        <taxon>50 kb inversion clade</taxon>
        <taxon>NPAAA clade</taxon>
        <taxon>indigoferoid/millettioid clade</taxon>
        <taxon>Phaseoleae</taxon>
        <taxon>Mucuna</taxon>
    </lineage>
</organism>